<dbReference type="EMBL" id="RBUQ01000105">
    <property type="protein sequence ID" value="RMV39327.1"/>
    <property type="molecule type" value="Genomic_DNA"/>
</dbReference>
<gene>
    <name evidence="1" type="ORF">ALP13_05044</name>
</gene>
<dbReference type="InterPro" id="IPR036263">
    <property type="entry name" value="Chorismate_II_sf"/>
</dbReference>
<dbReference type="GO" id="GO:0046417">
    <property type="term" value="P:chorismate metabolic process"/>
    <property type="evidence" value="ECO:0007669"/>
    <property type="project" value="InterPro"/>
</dbReference>
<name>A0A3M6C6H6_PSEYM</name>
<evidence type="ECO:0000313" key="2">
    <source>
        <dbReference type="Proteomes" id="UP000271631"/>
    </source>
</evidence>
<organism evidence="1 2">
    <name type="scientific">Pseudomonas syringae pv. maculicola</name>
    <dbReference type="NCBI Taxonomy" id="59511"/>
    <lineage>
        <taxon>Bacteria</taxon>
        <taxon>Pseudomonadati</taxon>
        <taxon>Pseudomonadota</taxon>
        <taxon>Gammaproteobacteria</taxon>
        <taxon>Pseudomonadales</taxon>
        <taxon>Pseudomonadaceae</taxon>
        <taxon>Pseudomonas</taxon>
    </lineage>
</organism>
<dbReference type="Proteomes" id="UP000271631">
    <property type="component" value="Unassembled WGS sequence"/>
</dbReference>
<evidence type="ECO:0000313" key="1">
    <source>
        <dbReference type="EMBL" id="RMV39327.1"/>
    </source>
</evidence>
<protein>
    <submittedName>
        <fullName evidence="1">Isochorismate pyruvate-lyase</fullName>
    </submittedName>
</protein>
<comment type="caution">
    <text evidence="1">The sequence shown here is derived from an EMBL/GenBank/DDBJ whole genome shotgun (WGS) entry which is preliminary data.</text>
</comment>
<dbReference type="AlphaFoldDB" id="A0A3M6C6H6"/>
<keyword evidence="1" id="KW-0456">Lyase</keyword>
<sequence>MRAMLEERRQWANDAGLPVDETEDFFKDLIHWFINQQITHWRALHPEAQP</sequence>
<dbReference type="SUPFAM" id="SSF48600">
    <property type="entry name" value="Chorismate mutase II"/>
    <property type="match status" value="1"/>
</dbReference>
<dbReference type="GO" id="GO:0016829">
    <property type="term" value="F:lyase activity"/>
    <property type="evidence" value="ECO:0007669"/>
    <property type="project" value="UniProtKB-KW"/>
</dbReference>
<accession>A0A3M6C6H6</accession>
<proteinExistence type="predicted"/>
<keyword evidence="1" id="KW-0670">Pyruvate</keyword>
<reference evidence="1 2" key="1">
    <citation type="submission" date="2018-08" db="EMBL/GenBank/DDBJ databases">
        <title>Recombination of ecologically and evolutionarily significant loci maintains genetic cohesion in the Pseudomonas syringae species complex.</title>
        <authorList>
            <person name="Dillon M."/>
            <person name="Thakur S."/>
            <person name="Almeida R.N.D."/>
            <person name="Weir B.S."/>
            <person name="Guttman D.S."/>
        </authorList>
    </citation>
    <scope>NUCLEOTIDE SEQUENCE [LARGE SCALE GENOMIC DNA]</scope>
    <source>
        <strain evidence="1 2">ICMP 11281</strain>
    </source>
</reference>